<accession>A0A8J2H596</accession>
<dbReference type="OrthoDB" id="7989680at2759"/>
<dbReference type="EMBL" id="CAJNRD030000578">
    <property type="protein sequence ID" value="CAG5071808.1"/>
    <property type="molecule type" value="Genomic_DNA"/>
</dbReference>
<dbReference type="SUPFAM" id="SSF56219">
    <property type="entry name" value="DNase I-like"/>
    <property type="match status" value="1"/>
</dbReference>
<comment type="caution">
    <text evidence="2">The sequence shown here is derived from an EMBL/GenBank/DDBJ whole genome shotgun (WGS) entry which is preliminary data.</text>
</comment>
<gene>
    <name evidence="2" type="ORF">HICCMSTLAB_LOCUS89</name>
</gene>
<proteinExistence type="predicted"/>
<keyword evidence="3" id="KW-1185">Reference proteome</keyword>
<dbReference type="InterPro" id="IPR036691">
    <property type="entry name" value="Endo/exonu/phosph_ase_sf"/>
</dbReference>
<reference evidence="2" key="1">
    <citation type="submission" date="2021-04" db="EMBL/GenBank/DDBJ databases">
        <authorList>
            <person name="Chebbi M.A.C M."/>
        </authorList>
    </citation>
    <scope>NUCLEOTIDE SEQUENCE</scope>
</reference>
<dbReference type="InterPro" id="IPR005135">
    <property type="entry name" value="Endo/exonuclease/phosphatase"/>
</dbReference>
<feature type="domain" description="Endonuclease/exonuclease/phosphatase" evidence="1">
    <location>
        <begin position="161"/>
        <end position="282"/>
    </location>
</feature>
<protein>
    <recommendedName>
        <fullName evidence="1">Endonuclease/exonuclease/phosphatase domain-containing protein</fullName>
    </recommendedName>
</protein>
<dbReference type="Pfam" id="PF14529">
    <property type="entry name" value="Exo_endo_phos_2"/>
    <property type="match status" value="1"/>
</dbReference>
<evidence type="ECO:0000313" key="2">
    <source>
        <dbReference type="EMBL" id="CAG5071808.1"/>
    </source>
</evidence>
<feature type="non-terminal residue" evidence="2">
    <location>
        <position position="692"/>
    </location>
</feature>
<dbReference type="Gene3D" id="3.60.10.10">
    <property type="entry name" value="Endonuclease/exonuclease/phosphatase"/>
    <property type="match status" value="1"/>
</dbReference>
<dbReference type="PANTHER" id="PTHR33273:SF4">
    <property type="entry name" value="ENDONUCLEASE_EXONUCLEASE_PHOSPHATASE DOMAIN-CONTAINING PROTEIN"/>
    <property type="match status" value="1"/>
</dbReference>
<name>A0A8J2H596_COTCN</name>
<dbReference type="GO" id="GO:0003824">
    <property type="term" value="F:catalytic activity"/>
    <property type="evidence" value="ECO:0007669"/>
    <property type="project" value="InterPro"/>
</dbReference>
<evidence type="ECO:0000259" key="1">
    <source>
        <dbReference type="Pfam" id="PF14529"/>
    </source>
</evidence>
<dbReference type="AlphaFoldDB" id="A0A8J2H596"/>
<sequence>MYTWCILSINRSARVCTHRLRRNAQEEHKSGTVCRNATFFREHCWCSSIYKTIPDCQSYTYTPKQLRPKNLVLKGIYGGYDENDVKVALLAQNFEQATITKLLLHSTSYQQQPNRAIQGGGTAIIIKRDLNSEKIHFPSSAANSILEFTLVKFQLKNNSKLYIISAYATNDNKRLFLDELNTLLDGIGATDPKNYYVIAGDLNIRNKDWGDEKNNQRGLIFKKWIEQDSINYKATIYPPAYPTFKQSNSYLDISIADSRINVSTIKNNKLKCLEYDSDHNAISMEISIEADSLDNLINETSQHRHRFKSTKWKKFTKDLEKPAIKTLKDEIHKEFVKSATSYWTGLLKQIDHHPKKKISIADIKLKPNDSLIVNHKCITNRASLKNNQLTISGPVDKLDIIGNHFERINSPRYLNDGTATREIYNFSKWLIFMILESITEKSFITWDGTNISISTRHTQLTHLLHNPDSENNFNIKPDCWKFANHQKPFADDAIIYLSGTSVPTLQKKLQTAADDLIFNYSLKWNLRVNPITVPRKTTVRYLGVHLDYTLKNKDHLDTQLKAASNAFKSNSRIFYSKYLSVKAKIICYQLLVRPILTYAAPIWWNSNPTTMEKLRAFERRCLRACTGLYRASKSNYQKFVSNEKLYEAADIPRIDNFIIKLVRDYFAKLPEINNEIINNLAKIKEDQIEHGN</sequence>
<dbReference type="Proteomes" id="UP000786811">
    <property type="component" value="Unassembled WGS sequence"/>
</dbReference>
<evidence type="ECO:0000313" key="3">
    <source>
        <dbReference type="Proteomes" id="UP000786811"/>
    </source>
</evidence>
<organism evidence="2 3">
    <name type="scientific">Cotesia congregata</name>
    <name type="common">Parasitoid wasp</name>
    <name type="synonym">Apanteles congregatus</name>
    <dbReference type="NCBI Taxonomy" id="51543"/>
    <lineage>
        <taxon>Eukaryota</taxon>
        <taxon>Metazoa</taxon>
        <taxon>Ecdysozoa</taxon>
        <taxon>Arthropoda</taxon>
        <taxon>Hexapoda</taxon>
        <taxon>Insecta</taxon>
        <taxon>Pterygota</taxon>
        <taxon>Neoptera</taxon>
        <taxon>Endopterygota</taxon>
        <taxon>Hymenoptera</taxon>
        <taxon>Apocrita</taxon>
        <taxon>Ichneumonoidea</taxon>
        <taxon>Braconidae</taxon>
        <taxon>Microgastrinae</taxon>
        <taxon>Cotesia</taxon>
    </lineage>
</organism>
<dbReference type="PANTHER" id="PTHR33273">
    <property type="entry name" value="DOMAIN-CONTAINING PROTEIN, PUTATIVE-RELATED"/>
    <property type="match status" value="1"/>
</dbReference>